<organism evidence="1">
    <name type="scientific">uncultured Sporomusa sp</name>
    <dbReference type="NCBI Taxonomy" id="307249"/>
    <lineage>
        <taxon>Bacteria</taxon>
        <taxon>Bacillati</taxon>
        <taxon>Bacillota</taxon>
        <taxon>Negativicutes</taxon>
        <taxon>Selenomonadales</taxon>
        <taxon>Sporomusaceae</taxon>
        <taxon>Sporomusa</taxon>
        <taxon>environmental samples</taxon>
    </lineage>
</organism>
<name>A0A212M1T3_9FIRM</name>
<sequence>MEFLAILLLIVVGAVVGIWLFIANQGDANFKFVVDQRTDFSLTGITQDTATFSTTIPFVNNGTQGGTLMDVYPRHLLPCEQFDAVEVDSRLTLDKANRSDGYWEAYIVLKNTGGSIILTVKFTAKSGDIRAALADMVDMPIDIVYQVVARGPWYINKERLVMTADEIHRALAAGEQAAAR</sequence>
<evidence type="ECO:0000313" key="1">
    <source>
        <dbReference type="EMBL" id="SCM83772.1"/>
    </source>
</evidence>
<gene>
    <name evidence="1" type="ORF">KL86SPO_70630</name>
</gene>
<dbReference type="RefSeq" id="WP_288186117.1">
    <property type="nucleotide sequence ID" value="NZ_LT608335.1"/>
</dbReference>
<proteinExistence type="predicted"/>
<protein>
    <submittedName>
        <fullName evidence="1">Uncharacterized protein</fullName>
    </submittedName>
</protein>
<reference evidence="1" key="1">
    <citation type="submission" date="2016-08" db="EMBL/GenBank/DDBJ databases">
        <authorList>
            <person name="Seilhamer J.J."/>
        </authorList>
    </citation>
    <scope>NUCLEOTIDE SEQUENCE</scope>
    <source>
        <strain evidence="1">86</strain>
    </source>
</reference>
<dbReference type="AlphaFoldDB" id="A0A212M1T3"/>
<accession>A0A212M1T3</accession>
<dbReference type="EMBL" id="FMJE01000007">
    <property type="protein sequence ID" value="SCM83772.1"/>
    <property type="molecule type" value="Genomic_DNA"/>
</dbReference>